<name>R7RUZ7_9CLOT</name>
<proteinExistence type="predicted"/>
<evidence type="ECO:0000313" key="3">
    <source>
        <dbReference type="EMBL" id="CDF59416.1"/>
    </source>
</evidence>
<protein>
    <submittedName>
        <fullName evidence="3">Uncharacterized protein</fullName>
    </submittedName>
</protein>
<comment type="caution">
    <text evidence="3">The sequence shown here is derived from an EMBL/GenBank/DDBJ whole genome shotgun (WGS) entry which is preliminary data.</text>
</comment>
<dbReference type="EMBL" id="CAVN010000099">
    <property type="protein sequence ID" value="CDF59416.1"/>
    <property type="molecule type" value="Genomic_DNA"/>
</dbReference>
<evidence type="ECO:0000313" key="2">
    <source>
        <dbReference type="EMBL" id="CDF57168.1"/>
    </source>
</evidence>
<dbReference type="RefSeq" id="WP_018660021.1">
    <property type="nucleotide sequence ID" value="NZ_HF952017.1"/>
</dbReference>
<dbReference type="Proteomes" id="UP000014923">
    <property type="component" value="Unassembled WGS sequence"/>
</dbReference>
<feature type="transmembrane region" description="Helical" evidence="1">
    <location>
        <begin position="27"/>
        <end position="48"/>
    </location>
</feature>
<dbReference type="HOGENOM" id="CLU_161428_1_0_9"/>
<dbReference type="OrthoDB" id="2085013at2"/>
<evidence type="ECO:0000256" key="1">
    <source>
        <dbReference type="SAM" id="Phobius"/>
    </source>
</evidence>
<dbReference type="AlphaFoldDB" id="R7RUZ7"/>
<keyword evidence="4" id="KW-1185">Reference proteome</keyword>
<accession>R7RUZ7</accession>
<dbReference type="EMBL" id="CAVN010000084">
    <property type="protein sequence ID" value="CDF57168.1"/>
    <property type="molecule type" value="Genomic_DNA"/>
</dbReference>
<sequence>MLALITEAIWETLKLFKQKDKINYDRIGATLVGILICIAAKVDMFSILGEPLSIKYLGPILTGILISRGSNFIHDLLGSVSSMYQKNKP</sequence>
<reference evidence="3" key="1">
    <citation type="submission" date="2013-03" db="EMBL/GenBank/DDBJ databases">
        <title>Draft genome sequence of the hydrogen-ethanol-producing anaerobic alkalithermophilic Caloramator celere.</title>
        <authorList>
            <person name="Ciranna A."/>
            <person name="Larjo A."/>
            <person name="Kivisto A."/>
            <person name="Santala V."/>
            <person name="Roos C."/>
            <person name="Karp M."/>
        </authorList>
    </citation>
    <scope>NUCLEOTIDE SEQUENCE [LARGE SCALE GENOMIC DNA]</scope>
    <source>
        <strain evidence="3">DSM 8682</strain>
    </source>
</reference>
<keyword evidence="1" id="KW-1133">Transmembrane helix</keyword>
<keyword evidence="1" id="KW-0812">Transmembrane</keyword>
<organism evidence="3 4">
    <name type="scientific">Thermobrachium celere DSM 8682</name>
    <dbReference type="NCBI Taxonomy" id="941824"/>
    <lineage>
        <taxon>Bacteria</taxon>
        <taxon>Bacillati</taxon>
        <taxon>Bacillota</taxon>
        <taxon>Clostridia</taxon>
        <taxon>Eubacteriales</taxon>
        <taxon>Clostridiaceae</taxon>
        <taxon>Thermobrachium</taxon>
    </lineage>
</organism>
<keyword evidence="1" id="KW-0472">Membrane</keyword>
<evidence type="ECO:0000313" key="4">
    <source>
        <dbReference type="Proteomes" id="UP000014923"/>
    </source>
</evidence>
<gene>
    <name evidence="2" type="ORF">TCEL_00063</name>
    <name evidence="3" type="ORF">TCEL_00882</name>
</gene>
<dbReference type="eggNOG" id="ENOG5033MXK">
    <property type="taxonomic scope" value="Bacteria"/>
</dbReference>